<reference evidence="1" key="1">
    <citation type="submission" date="2023-05" db="EMBL/GenBank/DDBJ databases">
        <authorList>
            <person name="Stuckert A."/>
        </authorList>
    </citation>
    <scope>NUCLEOTIDE SEQUENCE</scope>
</reference>
<accession>A0ABN9FYE2</accession>
<proteinExistence type="predicted"/>
<dbReference type="EMBL" id="CATNWA010017509">
    <property type="protein sequence ID" value="CAI9601020.1"/>
    <property type="molecule type" value="Genomic_DNA"/>
</dbReference>
<feature type="non-terminal residue" evidence="1">
    <location>
        <position position="1"/>
    </location>
</feature>
<name>A0ABN9FYE2_9NEOB</name>
<dbReference type="Proteomes" id="UP001162483">
    <property type="component" value="Unassembled WGS sequence"/>
</dbReference>
<sequence>KGRRGSAAVAGHRWIESQQSQQGPAEILSIYGQAGGSKVDQLIDFSTTSLGYSECGVRGERI</sequence>
<organism evidence="1 2">
    <name type="scientific">Staurois parvus</name>
    <dbReference type="NCBI Taxonomy" id="386267"/>
    <lineage>
        <taxon>Eukaryota</taxon>
        <taxon>Metazoa</taxon>
        <taxon>Chordata</taxon>
        <taxon>Craniata</taxon>
        <taxon>Vertebrata</taxon>
        <taxon>Euteleostomi</taxon>
        <taxon>Amphibia</taxon>
        <taxon>Batrachia</taxon>
        <taxon>Anura</taxon>
        <taxon>Neobatrachia</taxon>
        <taxon>Ranoidea</taxon>
        <taxon>Ranidae</taxon>
        <taxon>Staurois</taxon>
    </lineage>
</organism>
<evidence type="ECO:0000313" key="1">
    <source>
        <dbReference type="EMBL" id="CAI9601020.1"/>
    </source>
</evidence>
<evidence type="ECO:0000313" key="2">
    <source>
        <dbReference type="Proteomes" id="UP001162483"/>
    </source>
</evidence>
<comment type="caution">
    <text evidence="1">The sequence shown here is derived from an EMBL/GenBank/DDBJ whole genome shotgun (WGS) entry which is preliminary data.</text>
</comment>
<protein>
    <submittedName>
        <fullName evidence="1">Uncharacterized protein</fullName>
    </submittedName>
</protein>
<gene>
    <name evidence="1" type="ORF">SPARVUS_LOCUS12911200</name>
</gene>
<keyword evidence="2" id="KW-1185">Reference proteome</keyword>